<dbReference type="Proteomes" id="UP001217044">
    <property type="component" value="Plasmid pDATS01"/>
</dbReference>
<dbReference type="Pfam" id="PF06999">
    <property type="entry name" value="Suc_Fer-like"/>
    <property type="match status" value="1"/>
</dbReference>
<dbReference type="RefSeq" id="WP_273991025.1">
    <property type="nucleotide sequence ID" value="NZ_BAABQT010000004.1"/>
</dbReference>
<organism evidence="1 2">
    <name type="scientific">Deinococcus aquaticus</name>
    <dbReference type="NCBI Taxonomy" id="328692"/>
    <lineage>
        <taxon>Bacteria</taxon>
        <taxon>Thermotogati</taxon>
        <taxon>Deinococcota</taxon>
        <taxon>Deinococci</taxon>
        <taxon>Deinococcales</taxon>
        <taxon>Deinococcaceae</taxon>
        <taxon>Deinococcus</taxon>
    </lineage>
</organism>
<gene>
    <name evidence="1" type="ORF">M8445_16245</name>
</gene>
<geneLocation type="plasmid" evidence="1 2">
    <name>pDATS01</name>
</geneLocation>
<dbReference type="EMBL" id="CP115166">
    <property type="protein sequence ID" value="WDA60243.1"/>
    <property type="molecule type" value="Genomic_DNA"/>
</dbReference>
<dbReference type="CDD" id="cd03062">
    <property type="entry name" value="TRX_Fd_Sucrase"/>
    <property type="match status" value="1"/>
</dbReference>
<keyword evidence="1" id="KW-0614">Plasmid</keyword>
<sequence>MTRLNLCADESRAAGEDPIGTAPHWAEVTVLELDVPMWARLRDVNAWTPEQQAVFAALREKVEASGAGFGLLMSAPTRRGSPLRVRHYTLADPLHGGPSGGYVRRDYASELSQSDWARGLHDTLIDPSALTGGDRTSGDWTELPAPDGPDLHVCTHGTVDAACGRYGVPVYQALGGAGVRAWRTGHFGGHRFAATAVELPSGLLWAHLTPELAVQVARREVTPAQVAGHLRGFAGLPPLAQLLDRHLLVQYGWDWLNRARRATVETHPDGDHTVTLTASGPHGPETYRAPVLPAASLHLRGSSHSGDAAPVRQFTLGPVTALTPVGSA</sequence>
<name>A0ABY7V4V4_9DEIO</name>
<protein>
    <submittedName>
        <fullName evidence="1">Sucrase ferredoxin</fullName>
    </submittedName>
</protein>
<reference evidence="1 2" key="1">
    <citation type="submission" date="2022-12" db="EMBL/GenBank/DDBJ databases">
        <title>Genome Sequence of Deinococcus aquaticus Type Strain PB314.</title>
        <authorList>
            <person name="Albert C."/>
            <person name="Hill J."/>
            <person name="Boren L."/>
            <person name="Scholz-Ng S."/>
            <person name="Fatema N."/>
            <person name="Grosso R."/>
            <person name="Soboslay E."/>
            <person name="Tuohy J."/>
        </authorList>
    </citation>
    <scope>NUCLEOTIDE SEQUENCE [LARGE SCALE GENOMIC DNA]</scope>
    <source>
        <strain evidence="1 2">PB-314</strain>
        <plasmid evidence="1 2">pDATS01</plasmid>
    </source>
</reference>
<evidence type="ECO:0000313" key="2">
    <source>
        <dbReference type="Proteomes" id="UP001217044"/>
    </source>
</evidence>
<proteinExistence type="predicted"/>
<accession>A0ABY7V4V4</accession>
<dbReference type="InterPro" id="IPR009737">
    <property type="entry name" value="Aim32/Apd1-like"/>
</dbReference>
<keyword evidence="2" id="KW-1185">Reference proteome</keyword>
<evidence type="ECO:0000313" key="1">
    <source>
        <dbReference type="EMBL" id="WDA60243.1"/>
    </source>
</evidence>